<dbReference type="PANTHER" id="PTHR10794">
    <property type="entry name" value="ABHYDROLASE DOMAIN-CONTAINING PROTEIN"/>
    <property type="match status" value="1"/>
</dbReference>
<keyword evidence="3 6" id="KW-0378">Hydrolase</keyword>
<dbReference type="InterPro" id="IPR012020">
    <property type="entry name" value="ABHD4"/>
</dbReference>
<comment type="caution">
    <text evidence="6">The sequence shown here is derived from an EMBL/GenBank/DDBJ whole genome shotgun (WGS) entry which is preliminary data.</text>
</comment>
<name>A0A512B4K1_9BACT</name>
<protein>
    <submittedName>
        <fullName evidence="6">Alpha/beta hydrolase</fullName>
    </submittedName>
</protein>
<dbReference type="Pfam" id="PF00561">
    <property type="entry name" value="Abhydrolase_1"/>
    <property type="match status" value="1"/>
</dbReference>
<comment type="similarity">
    <text evidence="1">Belongs to the AB hydrolase superfamily. AB hydrolase 4 family.</text>
</comment>
<accession>A0A512B4K1</accession>
<dbReference type="EMBL" id="BJYS01000045">
    <property type="protein sequence ID" value="GEO06852.1"/>
    <property type="molecule type" value="Genomic_DNA"/>
</dbReference>
<evidence type="ECO:0000256" key="2">
    <source>
        <dbReference type="ARBA" id="ARBA00022487"/>
    </source>
</evidence>
<dbReference type="InterPro" id="IPR000952">
    <property type="entry name" value="AB_hydrolase_4_CS"/>
</dbReference>
<gene>
    <name evidence="6" type="ORF">AAE02nite_45160</name>
</gene>
<dbReference type="Gene3D" id="3.40.50.1820">
    <property type="entry name" value="alpha/beta hydrolase"/>
    <property type="match status" value="1"/>
</dbReference>
<feature type="active site" description="Charge relay system" evidence="4">
    <location>
        <position position="296"/>
    </location>
</feature>
<evidence type="ECO:0000313" key="6">
    <source>
        <dbReference type="EMBL" id="GEO06852.1"/>
    </source>
</evidence>
<keyword evidence="2" id="KW-0719">Serine esterase</keyword>
<proteinExistence type="inferred from homology"/>
<feature type="active site" description="Charge relay system" evidence="4">
    <location>
        <position position="140"/>
    </location>
</feature>
<organism evidence="6 7">
    <name type="scientific">Adhaeribacter aerolatus</name>
    <dbReference type="NCBI Taxonomy" id="670289"/>
    <lineage>
        <taxon>Bacteria</taxon>
        <taxon>Pseudomonadati</taxon>
        <taxon>Bacteroidota</taxon>
        <taxon>Cytophagia</taxon>
        <taxon>Cytophagales</taxon>
        <taxon>Hymenobacteraceae</taxon>
        <taxon>Adhaeribacter</taxon>
    </lineage>
</organism>
<dbReference type="OrthoDB" id="332676at2"/>
<evidence type="ECO:0000256" key="3">
    <source>
        <dbReference type="ARBA" id="ARBA00022801"/>
    </source>
</evidence>
<evidence type="ECO:0000256" key="4">
    <source>
        <dbReference type="PIRSR" id="PIRSR005211-1"/>
    </source>
</evidence>
<feature type="domain" description="AB hydrolase-1" evidence="5">
    <location>
        <begin position="63"/>
        <end position="302"/>
    </location>
</feature>
<dbReference type="GO" id="GO:0034338">
    <property type="term" value="F:short-chain carboxylesterase activity"/>
    <property type="evidence" value="ECO:0007669"/>
    <property type="project" value="TreeGrafter"/>
</dbReference>
<reference evidence="6 7" key="1">
    <citation type="submission" date="2019-07" db="EMBL/GenBank/DDBJ databases">
        <title>Whole genome shotgun sequence of Adhaeribacter aerolatus NBRC 106133.</title>
        <authorList>
            <person name="Hosoyama A."/>
            <person name="Uohara A."/>
            <person name="Ohji S."/>
            <person name="Ichikawa N."/>
        </authorList>
    </citation>
    <scope>NUCLEOTIDE SEQUENCE [LARGE SCALE GENOMIC DNA]</scope>
    <source>
        <strain evidence="6 7">NBRC 106133</strain>
    </source>
</reference>
<evidence type="ECO:0000313" key="7">
    <source>
        <dbReference type="Proteomes" id="UP000321532"/>
    </source>
</evidence>
<dbReference type="AlphaFoldDB" id="A0A512B4K1"/>
<dbReference type="InterPro" id="IPR000073">
    <property type="entry name" value="AB_hydrolase_1"/>
</dbReference>
<evidence type="ECO:0000256" key="1">
    <source>
        <dbReference type="ARBA" id="ARBA00010884"/>
    </source>
</evidence>
<sequence>MPVLHSGYRGGPFYFFNRHVETIVPSLFRQEKSVLYRRERIETPDHDFLDLDWAEKGYRRLAIISHGLEGSSDRPYVKGMAKQMHKIGLDALAWNFRSCSGEPNKLLRSYHMGATDDLHTVVEYALKTGKYHEVYLVGFSMGGNITLHYLGQQPELVPEQVKAAAAFSVPCHIITASAQMARPENRVYMQRFLKTLRQKITDKLTLLPEGITLDGYDKLKTFPQFDDRYTAPIHGFKNAEDYYNRCSSRQYLPSIKIPTLLVNAQNDPFLSPECFPVTEAEQNPNLFLEMPLHGGHVGFAEDFRKNIYYSEKRTAEFFTSIISK</sequence>
<dbReference type="InterPro" id="IPR050960">
    <property type="entry name" value="AB_hydrolase_4_sf"/>
</dbReference>
<dbReference type="InterPro" id="IPR029058">
    <property type="entry name" value="AB_hydrolase_fold"/>
</dbReference>
<dbReference type="RefSeq" id="WP_146903772.1">
    <property type="nucleotide sequence ID" value="NZ_BJYS01000045.1"/>
</dbReference>
<dbReference type="SUPFAM" id="SSF53474">
    <property type="entry name" value="alpha/beta-Hydrolases"/>
    <property type="match status" value="1"/>
</dbReference>
<dbReference type="PROSITE" id="PS01133">
    <property type="entry name" value="UPF0017"/>
    <property type="match status" value="1"/>
</dbReference>
<keyword evidence="7" id="KW-1185">Reference proteome</keyword>
<evidence type="ECO:0000259" key="5">
    <source>
        <dbReference type="Pfam" id="PF00561"/>
    </source>
</evidence>
<dbReference type="PIRSF" id="PIRSF005211">
    <property type="entry name" value="Ab_hydro_YheT"/>
    <property type="match status" value="1"/>
</dbReference>
<feature type="active site" description="Charge relay system" evidence="4">
    <location>
        <position position="267"/>
    </location>
</feature>
<dbReference type="Proteomes" id="UP000321532">
    <property type="component" value="Unassembled WGS sequence"/>
</dbReference>
<dbReference type="GO" id="GO:0047372">
    <property type="term" value="F:monoacylglycerol lipase activity"/>
    <property type="evidence" value="ECO:0007669"/>
    <property type="project" value="TreeGrafter"/>
</dbReference>
<dbReference type="PANTHER" id="PTHR10794:SF94">
    <property type="entry name" value="ESTERASE YHET-RELATED"/>
    <property type="match status" value="1"/>
</dbReference>